<dbReference type="Proteomes" id="UP001596154">
    <property type="component" value="Unassembled WGS sequence"/>
</dbReference>
<keyword evidence="2" id="KW-1185">Reference proteome</keyword>
<accession>A0ABW0V0I1</accession>
<proteinExistence type="predicted"/>
<reference evidence="2" key="1">
    <citation type="journal article" date="2019" name="Int. J. Syst. Evol. Microbiol.">
        <title>The Global Catalogue of Microorganisms (GCM) 10K type strain sequencing project: providing services to taxonomists for standard genome sequencing and annotation.</title>
        <authorList>
            <consortium name="The Broad Institute Genomics Platform"/>
            <consortium name="The Broad Institute Genome Sequencing Center for Infectious Disease"/>
            <person name="Wu L."/>
            <person name="Ma J."/>
        </authorList>
    </citation>
    <scope>NUCLEOTIDE SEQUENCE [LARGE SCALE GENOMIC DNA]</scope>
    <source>
        <strain evidence="2">CGMCC 4.7248</strain>
    </source>
</reference>
<evidence type="ECO:0000313" key="2">
    <source>
        <dbReference type="Proteomes" id="UP001596154"/>
    </source>
</evidence>
<dbReference type="EMBL" id="JBHSNY010000020">
    <property type="protein sequence ID" value="MFC5639358.1"/>
    <property type="molecule type" value="Genomic_DNA"/>
</dbReference>
<evidence type="ECO:0000313" key="1">
    <source>
        <dbReference type="EMBL" id="MFC5639358.1"/>
    </source>
</evidence>
<name>A0ABW0V0I1_9ACTN</name>
<protein>
    <submittedName>
        <fullName evidence="1">Uncharacterized protein</fullName>
    </submittedName>
</protein>
<sequence length="294" mass="31453">MLANGGGGVLLAVRVQPHGGAGLLAHPHAEVPEQDLQLRHADLQTLRDVVGDDDEGVEGALEVLLPLRHRRVLQDVHACLGAGEEGGVVGHALVQPEGAVAVGREHYADEGLTDGLEQRRDVLVRDRAVAADGLLHVPVRLRLVPLLQGRGDQAQLDQAREERPGLPPLLGGVGLEGDDQMAAVVTPMALEDVALEVAQDGPHGLLRVAGRRDLDIGVDRRLFQIDCHTLLITPKRVKVIVPPCIPLAYARGNERAATCTDERHGKVCADQRHSLARSSVPRAPNPLLVVRCGR</sequence>
<organism evidence="1 2">
    <name type="scientific">Streptomyces bullii</name>
    <dbReference type="NCBI Taxonomy" id="349910"/>
    <lineage>
        <taxon>Bacteria</taxon>
        <taxon>Bacillati</taxon>
        <taxon>Actinomycetota</taxon>
        <taxon>Actinomycetes</taxon>
        <taxon>Kitasatosporales</taxon>
        <taxon>Streptomycetaceae</taxon>
        <taxon>Streptomyces</taxon>
    </lineage>
</organism>
<comment type="caution">
    <text evidence="1">The sequence shown here is derived from an EMBL/GenBank/DDBJ whole genome shotgun (WGS) entry which is preliminary data.</text>
</comment>
<gene>
    <name evidence="1" type="ORF">ACFPZJ_37635</name>
</gene>
<dbReference type="RefSeq" id="WP_381031287.1">
    <property type="nucleotide sequence ID" value="NZ_JBHSNY010000020.1"/>
</dbReference>